<dbReference type="CDD" id="cd12148">
    <property type="entry name" value="fungal_TF_MHR"/>
    <property type="match status" value="1"/>
</dbReference>
<accession>A0ABQ8WUV0</accession>
<dbReference type="InterPro" id="IPR006076">
    <property type="entry name" value="FAD-dep_OxRdtase"/>
</dbReference>
<dbReference type="EMBL" id="JAPVEB010000001">
    <property type="protein sequence ID" value="KAJ5282410.1"/>
    <property type="molecule type" value="Genomic_DNA"/>
</dbReference>
<dbReference type="SMART" id="SM00066">
    <property type="entry name" value="GAL4"/>
    <property type="match status" value="1"/>
</dbReference>
<keyword evidence="1" id="KW-0805">Transcription regulation</keyword>
<dbReference type="Proteomes" id="UP001220256">
    <property type="component" value="Unassembled WGS sequence"/>
</dbReference>
<dbReference type="CDD" id="cd00067">
    <property type="entry name" value="GAL4"/>
    <property type="match status" value="1"/>
</dbReference>
<dbReference type="InterPro" id="IPR036188">
    <property type="entry name" value="FAD/NAD-bd_sf"/>
</dbReference>
<sequence length="1220" mass="136276">MLAEPRKRHNGQPQACEPCRKAKVRCDHASPKCSRCVLRSLDCIYHPAPMTKRRPPISHTPIEFDTTLPDLLTTQNVSSSFQIPTESSVGAGIPPSPADPSPAASSGLTARSGASKRNMLFQEQLGQHETTRFSAVFVENQDSFGAVMIDATNSNPHELDREPDVMARSRVELAVRTLLNFPTARTCDMLMTGIHHIYDVWLSPTMIQQCLKQVWTEYASELGELRTRESVWRVANDLFLNHKRPHSTPDCDLSSNSDHASWMNWFGGPHLRWEMIGILFSWAGIAFRCKQEWDPIFDLPEQHGRNRNTAAEKMRECAAACIRLCEGNFEISDTMVICMKNSTRLQSIIISDESDRVRVDYGTVRSAFISAGLHRLTAVKEITPFFQHRASLASSMYYHDKCHSLFNARPPMLSNRYCQCPLPLDLCEEDVYGGRERLAVAIAKLDSNGWNTNGQIFTTTWLRALAMLSPIREGILELTLSVNSKFTKSQVEDLQVQLRNIVASYPPHIQYIQYQGNSERHSQSSLGFHGRSAHGVYIITRIQLDVLQCQFLLQRLLVVQQFSGGQDLFDIAQETMSVILSLWQKRDQLQEFHHAFDWIAVSYGMPCAGILCVELLRASSLVPPARQSELSSTAAARDCVKYSRSEVVQNLVMFRALLDWIRPTDNNAQLSKKFKTVLQRIIDAVFDSLGSSCGMQTQMPSEQQSQGHCGPQDQSLGQNVPTATGREHDVDSDMNTFNDMDWLNTVDWTQAAIKPTSIIMSPNDSFNTPRQPVKNATVPFWHRDIHELHDYRTTEELPVSSDVVIIGAGYAGVSTAYHLVKGEASDKELSITILEARGACSGATGRNGGHLRPDMYTPMTRLIDRAGVERALEVTEFEIAHVHAIKSLIEKEKIDCDFTLTRSIDVWSNEETAQKAKEMYDKLASYDLEYMKDVFFVLGKDAEGVSGVKGAKACASFTAATLWPYKLILHLTASILETGRVNLQTHTPVVSVTRQSSGSFVVTTPRGTTVARKVVYANNAYVSGLLPQYREAIVPCKGLCTHISVPEGTRAPLLNNSYIVREEDDVVSYLIPRADGSIVVGGANLRYHYVLSSWYDNVDDSCLIEQVKDHYDDYMQRHFNGWEDSGARVDKVWTGIMGYSWDSQPHVGAVPGEDGQYVLAGFNGHGMPQAFLSALGVAKMVQNGIEFEDAGVPRLFQTTKDRLEKAKDGPLGGDILGIKR</sequence>
<evidence type="ECO:0000256" key="4">
    <source>
        <dbReference type="ARBA" id="ARBA00023242"/>
    </source>
</evidence>
<protein>
    <submittedName>
        <fullName evidence="7">FAD dependent oxidoreductase superfamily</fullName>
    </submittedName>
</protein>
<dbReference type="InterPro" id="IPR036864">
    <property type="entry name" value="Zn2-C6_fun-type_DNA-bd_sf"/>
</dbReference>
<evidence type="ECO:0000256" key="3">
    <source>
        <dbReference type="ARBA" id="ARBA00023163"/>
    </source>
</evidence>
<dbReference type="Gene3D" id="3.50.50.60">
    <property type="entry name" value="FAD/NAD(P)-binding domain"/>
    <property type="match status" value="1"/>
</dbReference>
<evidence type="ECO:0000256" key="1">
    <source>
        <dbReference type="ARBA" id="ARBA00023015"/>
    </source>
</evidence>
<comment type="caution">
    <text evidence="7">The sequence shown here is derived from an EMBL/GenBank/DDBJ whole genome shotgun (WGS) entry which is preliminary data.</text>
</comment>
<keyword evidence="4" id="KW-0539">Nucleus</keyword>
<dbReference type="PROSITE" id="PS50048">
    <property type="entry name" value="ZN2_CY6_FUNGAL_2"/>
    <property type="match status" value="1"/>
</dbReference>
<dbReference type="Gene3D" id="4.10.240.10">
    <property type="entry name" value="Zn(2)-C6 fungal-type DNA-binding domain"/>
    <property type="match status" value="1"/>
</dbReference>
<dbReference type="PROSITE" id="PS00463">
    <property type="entry name" value="ZN2_CY6_FUNGAL_1"/>
    <property type="match status" value="1"/>
</dbReference>
<evidence type="ECO:0000313" key="7">
    <source>
        <dbReference type="EMBL" id="KAJ5282410.1"/>
    </source>
</evidence>
<evidence type="ECO:0000259" key="6">
    <source>
        <dbReference type="PROSITE" id="PS50048"/>
    </source>
</evidence>
<dbReference type="SUPFAM" id="SSF51905">
    <property type="entry name" value="FAD/NAD(P)-binding domain"/>
    <property type="match status" value="1"/>
</dbReference>
<evidence type="ECO:0000256" key="2">
    <source>
        <dbReference type="ARBA" id="ARBA00023125"/>
    </source>
</evidence>
<dbReference type="InterPro" id="IPR001138">
    <property type="entry name" value="Zn2Cys6_DnaBD"/>
</dbReference>
<proteinExistence type="predicted"/>
<evidence type="ECO:0000313" key="8">
    <source>
        <dbReference type="Proteomes" id="UP001220256"/>
    </source>
</evidence>
<gene>
    <name evidence="7" type="ORF">N7505_000390</name>
</gene>
<name>A0ABQ8WUV0_PENCH</name>
<organism evidence="7 8">
    <name type="scientific">Penicillium chrysogenum</name>
    <name type="common">Penicillium notatum</name>
    <dbReference type="NCBI Taxonomy" id="5076"/>
    <lineage>
        <taxon>Eukaryota</taxon>
        <taxon>Fungi</taxon>
        <taxon>Dikarya</taxon>
        <taxon>Ascomycota</taxon>
        <taxon>Pezizomycotina</taxon>
        <taxon>Eurotiomycetes</taxon>
        <taxon>Eurotiomycetidae</taxon>
        <taxon>Eurotiales</taxon>
        <taxon>Aspergillaceae</taxon>
        <taxon>Penicillium</taxon>
        <taxon>Penicillium chrysogenum species complex</taxon>
    </lineage>
</organism>
<dbReference type="Gene3D" id="3.30.9.10">
    <property type="entry name" value="D-Amino Acid Oxidase, subunit A, domain 2"/>
    <property type="match status" value="1"/>
</dbReference>
<dbReference type="PANTHER" id="PTHR13847">
    <property type="entry name" value="SARCOSINE DEHYDROGENASE-RELATED"/>
    <property type="match status" value="1"/>
</dbReference>
<dbReference type="Pfam" id="PF00172">
    <property type="entry name" value="Zn_clus"/>
    <property type="match status" value="1"/>
</dbReference>
<reference evidence="7 8" key="1">
    <citation type="journal article" date="2023" name="IMA Fungus">
        <title>Comparative genomic study of the Penicillium genus elucidates a diverse pangenome and 15 lateral gene transfer events.</title>
        <authorList>
            <person name="Petersen C."/>
            <person name="Sorensen T."/>
            <person name="Nielsen M.R."/>
            <person name="Sondergaard T.E."/>
            <person name="Sorensen J.L."/>
            <person name="Fitzpatrick D.A."/>
            <person name="Frisvad J.C."/>
            <person name="Nielsen K.L."/>
        </authorList>
    </citation>
    <scope>NUCLEOTIDE SEQUENCE [LARGE SCALE GENOMIC DNA]</scope>
    <source>
        <strain evidence="7 8">IBT 3361</strain>
    </source>
</reference>
<keyword evidence="2" id="KW-0238">DNA-binding</keyword>
<feature type="region of interest" description="Disordered" evidence="5">
    <location>
        <begin position="697"/>
        <end position="720"/>
    </location>
</feature>
<dbReference type="Pfam" id="PF01266">
    <property type="entry name" value="DAO"/>
    <property type="match status" value="1"/>
</dbReference>
<feature type="region of interest" description="Disordered" evidence="5">
    <location>
        <begin position="85"/>
        <end position="112"/>
    </location>
</feature>
<dbReference type="SUPFAM" id="SSF57701">
    <property type="entry name" value="Zn2/Cys6 DNA-binding domain"/>
    <property type="match status" value="1"/>
</dbReference>
<keyword evidence="3" id="KW-0804">Transcription</keyword>
<dbReference type="PANTHER" id="PTHR13847:SF279">
    <property type="entry name" value="FAD DEPENDENT OXIDOREDUCTASE DOMAIN-CONTAINING PROTEIN-RELATED"/>
    <property type="match status" value="1"/>
</dbReference>
<evidence type="ECO:0000256" key="5">
    <source>
        <dbReference type="SAM" id="MobiDB-lite"/>
    </source>
</evidence>
<feature type="domain" description="Zn(2)-C6 fungal-type" evidence="6">
    <location>
        <begin position="15"/>
        <end position="45"/>
    </location>
</feature>
<keyword evidence="8" id="KW-1185">Reference proteome</keyword>